<name>A0A369T9N3_9PROT</name>
<gene>
    <name evidence="2" type="ORF">DRB17_09365</name>
</gene>
<dbReference type="AlphaFoldDB" id="A0A369T9N3"/>
<keyword evidence="1" id="KW-0812">Transmembrane</keyword>
<proteinExistence type="predicted"/>
<feature type="transmembrane region" description="Helical" evidence="1">
    <location>
        <begin position="6"/>
        <end position="27"/>
    </location>
</feature>
<keyword evidence="1" id="KW-0472">Membrane</keyword>
<dbReference type="EMBL" id="QPMH01000007">
    <property type="protein sequence ID" value="RDD62039.1"/>
    <property type="molecule type" value="Genomic_DNA"/>
</dbReference>
<keyword evidence="3" id="KW-1185">Reference proteome</keyword>
<keyword evidence="1" id="KW-1133">Transmembrane helix</keyword>
<dbReference type="Pfam" id="PF18926">
    <property type="entry name" value="DUF5676"/>
    <property type="match status" value="1"/>
</dbReference>
<accession>A0A369T9N3</accession>
<dbReference type="Proteomes" id="UP000253941">
    <property type="component" value="Unassembled WGS sequence"/>
</dbReference>
<evidence type="ECO:0000313" key="3">
    <source>
        <dbReference type="Proteomes" id="UP000253941"/>
    </source>
</evidence>
<protein>
    <submittedName>
        <fullName evidence="2">Uncharacterized protein</fullName>
    </submittedName>
</protein>
<organism evidence="2 3">
    <name type="scientific">Ferruginivarius sediminum</name>
    <dbReference type="NCBI Taxonomy" id="2661937"/>
    <lineage>
        <taxon>Bacteria</taxon>
        <taxon>Pseudomonadati</taxon>
        <taxon>Pseudomonadota</taxon>
        <taxon>Alphaproteobacteria</taxon>
        <taxon>Rhodospirillales</taxon>
        <taxon>Rhodospirillaceae</taxon>
        <taxon>Ferruginivarius</taxon>
    </lineage>
</organism>
<sequence length="85" mass="9713">MPRIPVKALGFSLGGFLAITYVLCVLFDLWFPQQAMRDAWLPLLPGVTWLDWWSFLLGLTEAFAYGWYVALVFAPLFNVCAARLR</sequence>
<dbReference type="InterPro" id="IPR044020">
    <property type="entry name" value="DUF5676"/>
</dbReference>
<feature type="transmembrane region" description="Helical" evidence="1">
    <location>
        <begin position="65"/>
        <end position="84"/>
    </location>
</feature>
<comment type="caution">
    <text evidence="2">The sequence shown here is derived from an EMBL/GenBank/DDBJ whole genome shotgun (WGS) entry which is preliminary data.</text>
</comment>
<reference evidence="2 3" key="1">
    <citation type="submission" date="2018-07" db="EMBL/GenBank/DDBJ databases">
        <title>Venubactetium sediminum gen. nov., sp. nov., isolated from a marine solar saltern.</title>
        <authorList>
            <person name="Wang S."/>
        </authorList>
    </citation>
    <scope>NUCLEOTIDE SEQUENCE [LARGE SCALE GENOMIC DNA]</scope>
    <source>
        <strain evidence="2 3">WD2A32</strain>
    </source>
</reference>
<evidence type="ECO:0000256" key="1">
    <source>
        <dbReference type="SAM" id="Phobius"/>
    </source>
</evidence>
<evidence type="ECO:0000313" key="2">
    <source>
        <dbReference type="EMBL" id="RDD62039.1"/>
    </source>
</evidence>